<dbReference type="InterPro" id="IPR034015">
    <property type="entry name" value="M1_LTA4H"/>
</dbReference>
<dbReference type="PANTHER" id="PTHR45726">
    <property type="entry name" value="LEUKOTRIENE A-4 HYDROLASE"/>
    <property type="match status" value="1"/>
</dbReference>
<dbReference type="Gene3D" id="1.10.390.10">
    <property type="entry name" value="Neutral Protease Domain 2"/>
    <property type="match status" value="1"/>
</dbReference>
<keyword evidence="2" id="KW-0479">Metal-binding</keyword>
<feature type="binding site" evidence="2">
    <location>
        <position position="347"/>
    </location>
    <ligand>
        <name>Zn(2+)</name>
        <dbReference type="ChEBI" id="CHEBI:29105"/>
        <note>catalytic</note>
    </ligand>
</feature>
<name>A0A1I2FLP1_9BACT</name>
<comment type="cofactor">
    <cofactor evidence="2">
        <name>Zn(2+)</name>
        <dbReference type="ChEBI" id="CHEBI:29105"/>
    </cofactor>
    <text evidence="2">Binds 1 zinc ion per subunit.</text>
</comment>
<proteinExistence type="predicted"/>
<feature type="active site" description="Proton acceptor" evidence="1">
    <location>
        <position position="325"/>
    </location>
</feature>
<keyword evidence="5" id="KW-0378">Hydrolase</keyword>
<evidence type="ECO:0000259" key="4">
    <source>
        <dbReference type="Pfam" id="PF01433"/>
    </source>
</evidence>
<dbReference type="Gene3D" id="2.60.40.1730">
    <property type="entry name" value="tricorn interacting facor f3 domain"/>
    <property type="match status" value="1"/>
</dbReference>
<protein>
    <submittedName>
        <fullName evidence="5">Aminopeptidase N</fullName>
    </submittedName>
</protein>
<dbReference type="GO" id="GO:0004177">
    <property type="term" value="F:aminopeptidase activity"/>
    <property type="evidence" value="ECO:0007669"/>
    <property type="project" value="UniProtKB-KW"/>
</dbReference>
<feature type="active site" description="Proton donor" evidence="1">
    <location>
        <position position="402"/>
    </location>
</feature>
<dbReference type="STRING" id="1003.SAMN04488541_101435"/>
<dbReference type="CDD" id="cd09603">
    <property type="entry name" value="M1_APN_like"/>
    <property type="match status" value="1"/>
</dbReference>
<dbReference type="GO" id="GO:0008237">
    <property type="term" value="F:metallopeptidase activity"/>
    <property type="evidence" value="ECO:0007669"/>
    <property type="project" value="InterPro"/>
</dbReference>
<evidence type="ECO:0000256" key="2">
    <source>
        <dbReference type="PIRSR" id="PIRSR634015-3"/>
    </source>
</evidence>
<evidence type="ECO:0000256" key="1">
    <source>
        <dbReference type="PIRSR" id="PIRSR634015-1"/>
    </source>
</evidence>
<feature type="domain" description="Peptidase M1 membrane alanine aminopeptidase" evidence="4">
    <location>
        <begin position="265"/>
        <end position="461"/>
    </location>
</feature>
<dbReference type="SUPFAM" id="SSF63737">
    <property type="entry name" value="Leukotriene A4 hydrolase N-terminal domain"/>
    <property type="match status" value="1"/>
</dbReference>
<dbReference type="InterPro" id="IPR014782">
    <property type="entry name" value="Peptidase_M1_dom"/>
</dbReference>
<dbReference type="AlphaFoldDB" id="A0A1I2FLP1"/>
<feature type="binding site" evidence="2">
    <location>
        <position position="328"/>
    </location>
    <ligand>
        <name>Zn(2+)</name>
        <dbReference type="ChEBI" id="CHEBI:29105"/>
        <note>catalytic</note>
    </ligand>
</feature>
<evidence type="ECO:0000313" key="6">
    <source>
        <dbReference type="Proteomes" id="UP000199513"/>
    </source>
</evidence>
<dbReference type="SUPFAM" id="SSF55486">
    <property type="entry name" value="Metalloproteases ('zincins'), catalytic domain"/>
    <property type="match status" value="1"/>
</dbReference>
<feature type="chain" id="PRO_5011481320" evidence="3">
    <location>
        <begin position="20"/>
        <end position="548"/>
    </location>
</feature>
<keyword evidence="5" id="KW-0031">Aminopeptidase</keyword>
<dbReference type="OrthoDB" id="100605at2"/>
<feature type="signal peptide" evidence="3">
    <location>
        <begin position="1"/>
        <end position="19"/>
    </location>
</feature>
<feature type="binding site" evidence="2">
    <location>
        <position position="324"/>
    </location>
    <ligand>
        <name>Zn(2+)</name>
        <dbReference type="ChEBI" id="CHEBI:29105"/>
        <note>catalytic</note>
    </ligand>
</feature>
<dbReference type="InterPro" id="IPR042097">
    <property type="entry name" value="Aminopeptidase_N-like_N_sf"/>
</dbReference>
<sequence length="548" mass="64315">MRYYLLFAVFSFLSQSLFAQENPLSFTHQDSLRGTLFPERACYDVTFYDLNLKIHPESQTIKGYNEIHYKASQDFQVLQIDLFENLQIDRILQGSNLLKFKREGNATFVYFPEKQKQGSTNSIKVYYQGKPQIARRPPWEGGLTWTKDKEGNDWIAVSCEGLGASVWFPNKDHLSDEPDSIRLYFEVPKGLMCVANGNLISQKAVNNLYDSYEWKVSYPINNYNITFVVGKLAHFQDTYESKDKEKLALDYYVLAYNLEKAKTHFQQVKKMLACYEEKFGKYPFWKDGYALVETPFWGMEHQGAIAYGNNYINNELGFDFIIVHESGHEYFGNSISVGDHAEMWIHEGFTTYSDALFVECLTGSYDQYVAYLKKFKDKIQNLDPVLAPLGVNYRYWRGSDMYYKGAWMLHTLRSLLANDALWFKTLYDFHQTFKLSIVNSEQVIDFFCAKLGKQYRPILNQYLKYAKPPILKIYKRQKGKRLELHYKLEAQEPNFELPIRLKISDSKEKLPSLKPQKDWQKIKLKLNKNQSVDFEQDLYYFLIEDTST</sequence>
<keyword evidence="5" id="KW-0645">Protease</keyword>
<keyword evidence="3" id="KW-0732">Signal</keyword>
<accession>A0A1I2FLP1</accession>
<organism evidence="5 6">
    <name type="scientific">Thermoflexibacter ruber</name>
    <dbReference type="NCBI Taxonomy" id="1003"/>
    <lineage>
        <taxon>Bacteria</taxon>
        <taxon>Pseudomonadati</taxon>
        <taxon>Bacteroidota</taxon>
        <taxon>Cytophagia</taxon>
        <taxon>Cytophagales</taxon>
        <taxon>Thermoflexibacteraceae</taxon>
        <taxon>Thermoflexibacter</taxon>
    </lineage>
</organism>
<dbReference type="EMBL" id="FONY01000014">
    <property type="protein sequence ID" value="SFF05426.1"/>
    <property type="molecule type" value="Genomic_DNA"/>
</dbReference>
<reference evidence="5 6" key="1">
    <citation type="submission" date="2016-10" db="EMBL/GenBank/DDBJ databases">
        <authorList>
            <person name="de Groot N.N."/>
        </authorList>
    </citation>
    <scope>NUCLEOTIDE SEQUENCE [LARGE SCALE GENOMIC DNA]</scope>
    <source>
        <strain>GEY</strain>
        <strain evidence="6">DSM 9560</strain>
    </source>
</reference>
<dbReference type="Pfam" id="PF01433">
    <property type="entry name" value="Peptidase_M1"/>
    <property type="match status" value="1"/>
</dbReference>
<keyword evidence="6" id="KW-1185">Reference proteome</keyword>
<gene>
    <name evidence="5" type="ORF">SAMN04488541_101435</name>
</gene>
<dbReference type="PANTHER" id="PTHR45726:SF3">
    <property type="entry name" value="LEUKOTRIENE A-4 HYDROLASE"/>
    <property type="match status" value="1"/>
</dbReference>
<dbReference type="RefSeq" id="WP_091544273.1">
    <property type="nucleotide sequence ID" value="NZ_FONY01000014.1"/>
</dbReference>
<dbReference type="GO" id="GO:0008270">
    <property type="term" value="F:zinc ion binding"/>
    <property type="evidence" value="ECO:0007669"/>
    <property type="project" value="InterPro"/>
</dbReference>
<keyword evidence="2" id="KW-0862">Zinc</keyword>
<evidence type="ECO:0000313" key="5">
    <source>
        <dbReference type="EMBL" id="SFF05426.1"/>
    </source>
</evidence>
<dbReference type="Proteomes" id="UP000199513">
    <property type="component" value="Unassembled WGS sequence"/>
</dbReference>
<evidence type="ECO:0000256" key="3">
    <source>
        <dbReference type="SAM" id="SignalP"/>
    </source>
</evidence>
<dbReference type="InterPro" id="IPR027268">
    <property type="entry name" value="Peptidase_M4/M1_CTD_sf"/>
</dbReference>